<gene>
    <name evidence="1" type="ORF">HU200_012663</name>
</gene>
<evidence type="ECO:0000313" key="1">
    <source>
        <dbReference type="EMBL" id="KAF8749334.1"/>
    </source>
</evidence>
<dbReference type="OrthoDB" id="248320at2759"/>
<organism evidence="1 2">
    <name type="scientific">Digitaria exilis</name>
    <dbReference type="NCBI Taxonomy" id="1010633"/>
    <lineage>
        <taxon>Eukaryota</taxon>
        <taxon>Viridiplantae</taxon>
        <taxon>Streptophyta</taxon>
        <taxon>Embryophyta</taxon>
        <taxon>Tracheophyta</taxon>
        <taxon>Spermatophyta</taxon>
        <taxon>Magnoliopsida</taxon>
        <taxon>Liliopsida</taxon>
        <taxon>Poales</taxon>
        <taxon>Poaceae</taxon>
        <taxon>PACMAD clade</taxon>
        <taxon>Panicoideae</taxon>
        <taxon>Panicodae</taxon>
        <taxon>Paniceae</taxon>
        <taxon>Anthephorinae</taxon>
        <taxon>Digitaria</taxon>
    </lineage>
</organism>
<dbReference type="GO" id="GO:0006405">
    <property type="term" value="P:RNA export from nucleus"/>
    <property type="evidence" value="ECO:0007669"/>
    <property type="project" value="InterPro"/>
</dbReference>
<protein>
    <submittedName>
        <fullName evidence="1">Uncharacterized protein</fullName>
    </submittedName>
</protein>
<accession>A0A835FDR7</accession>
<comment type="caution">
    <text evidence="1">The sequence shown here is derived from an EMBL/GenBank/DDBJ whole genome shotgun (WGS) entry which is preliminary data.</text>
</comment>
<dbReference type="InterPro" id="IPR015943">
    <property type="entry name" value="WD40/YVTN_repeat-like_dom_sf"/>
</dbReference>
<dbReference type="GO" id="GO:0017056">
    <property type="term" value="F:structural constituent of nuclear pore"/>
    <property type="evidence" value="ECO:0007669"/>
    <property type="project" value="InterPro"/>
</dbReference>
<dbReference type="Gene3D" id="2.130.10.10">
    <property type="entry name" value="YVTN repeat-like/Quinoprotein amine dehydrogenase"/>
    <property type="match status" value="1"/>
</dbReference>
<evidence type="ECO:0000313" key="2">
    <source>
        <dbReference type="Proteomes" id="UP000636709"/>
    </source>
</evidence>
<dbReference type="Proteomes" id="UP000636709">
    <property type="component" value="Unassembled WGS sequence"/>
</dbReference>
<sequence length="182" mass="19691">MGASRELDLSDEVEGDQDGTTDFVFRLAGDPIPLLPTDSAPLPLFDLQSPPARPLAVSDRHATVFLAHPNGFMAVKTKELIEASKEVREKGKASTRCAQDCCVADVPLPGVSLLAVSHDDSMLAACTNAEIHFFSLASLLTHKVIIRFYPASTKFCASWIFVLASSVVVHEMWGQVLLHATD</sequence>
<keyword evidence="2" id="KW-1185">Reference proteome</keyword>
<name>A0A835FDR7_9POAL</name>
<dbReference type="PANTHER" id="PTHR34418">
    <property type="entry name" value="NUCLEAR PORE COMPLEX PROTEIN NUP214 ISOFORM X1"/>
    <property type="match status" value="1"/>
</dbReference>
<proteinExistence type="predicted"/>
<reference evidence="1" key="1">
    <citation type="submission" date="2020-07" db="EMBL/GenBank/DDBJ databases">
        <title>Genome sequence and genetic diversity analysis of an under-domesticated orphan crop, white fonio (Digitaria exilis).</title>
        <authorList>
            <person name="Bennetzen J.L."/>
            <person name="Chen S."/>
            <person name="Ma X."/>
            <person name="Wang X."/>
            <person name="Yssel A.E.J."/>
            <person name="Chaluvadi S.R."/>
            <person name="Johnson M."/>
            <person name="Gangashetty P."/>
            <person name="Hamidou F."/>
            <person name="Sanogo M.D."/>
            <person name="Zwaenepoel A."/>
            <person name="Wallace J."/>
            <person name="Van De Peer Y."/>
            <person name="Van Deynze A."/>
        </authorList>
    </citation>
    <scope>NUCLEOTIDE SEQUENCE</scope>
    <source>
        <tissue evidence="1">Leaves</tissue>
    </source>
</reference>
<dbReference type="AlphaFoldDB" id="A0A835FDR7"/>
<dbReference type="PANTHER" id="PTHR34418:SF3">
    <property type="entry name" value="NUCLEAR PORE COMPLEX PROTEIN NUP214"/>
    <property type="match status" value="1"/>
</dbReference>
<dbReference type="EMBL" id="JACEFO010001042">
    <property type="protein sequence ID" value="KAF8749334.1"/>
    <property type="molecule type" value="Genomic_DNA"/>
</dbReference>
<dbReference type="InterPro" id="IPR044694">
    <property type="entry name" value="NUP214"/>
</dbReference>